<name>A0A316HD77_9SPHI</name>
<dbReference type="EMBL" id="QGHA01000003">
    <property type="protein sequence ID" value="PWK78367.1"/>
    <property type="molecule type" value="Genomic_DNA"/>
</dbReference>
<evidence type="ECO:0000313" key="1">
    <source>
        <dbReference type="EMBL" id="PWK78367.1"/>
    </source>
</evidence>
<proteinExistence type="predicted"/>
<evidence type="ECO:0000313" key="2">
    <source>
        <dbReference type="Proteomes" id="UP000245678"/>
    </source>
</evidence>
<accession>A0A316HD77</accession>
<dbReference type="PANTHER" id="PTHR34817:SF2">
    <property type="entry name" value="NUCLEOTIDYLTRANSFERASE"/>
    <property type="match status" value="1"/>
</dbReference>
<keyword evidence="2" id="KW-1185">Reference proteome</keyword>
<comment type="caution">
    <text evidence="1">The sequence shown here is derived from an EMBL/GenBank/DDBJ whole genome shotgun (WGS) entry which is preliminary data.</text>
</comment>
<sequence length="251" mass="28869">MTPTIQQKLLELEQTENIKILYACESGSRAWGFASPDSDYDVRFFYVRPLDYYLGITGMPDFLDLPLNDELDLRGWDIRKALKLFLKSNASPYEWLQSPVVYREETVFAEELRVLMPGYFSTRATANHYVSLAFNAFTNDLQSDDINLKRCFYALRSALACLWIADRKTVPPMEFTKLRVMITDAAVQQAIEPLLERKGQANEKATVKSVPVLQQWLAETLSYCKQQIPGLPSSKREPGELNLLFKKHIQQ</sequence>
<dbReference type="PANTHER" id="PTHR34817">
    <property type="entry name" value="NUCLEOTIDYLTRANSFERASE"/>
    <property type="match status" value="1"/>
</dbReference>
<dbReference type="Pfam" id="PF10127">
    <property type="entry name" value="RlaP"/>
    <property type="match status" value="1"/>
</dbReference>
<evidence type="ECO:0008006" key="3">
    <source>
        <dbReference type="Google" id="ProtNLM"/>
    </source>
</evidence>
<dbReference type="RefSeq" id="WP_109607908.1">
    <property type="nucleotide sequence ID" value="NZ_QGHA01000003.1"/>
</dbReference>
<gene>
    <name evidence="1" type="ORF">LX99_02211</name>
</gene>
<dbReference type="Proteomes" id="UP000245678">
    <property type="component" value="Unassembled WGS sequence"/>
</dbReference>
<dbReference type="InterPro" id="IPR018775">
    <property type="entry name" value="RlaP"/>
</dbReference>
<dbReference type="AlphaFoldDB" id="A0A316HD77"/>
<reference evidence="1 2" key="1">
    <citation type="submission" date="2018-05" db="EMBL/GenBank/DDBJ databases">
        <title>Genomic Encyclopedia of Archaeal and Bacterial Type Strains, Phase II (KMG-II): from individual species to whole genera.</title>
        <authorList>
            <person name="Goeker M."/>
        </authorList>
    </citation>
    <scope>NUCLEOTIDE SEQUENCE [LARGE SCALE GENOMIC DNA]</scope>
    <source>
        <strain evidence="1 2">DSM 19975</strain>
    </source>
</reference>
<organism evidence="1 2">
    <name type="scientific">Mucilaginibacter oryzae</name>
    <dbReference type="NCBI Taxonomy" id="468058"/>
    <lineage>
        <taxon>Bacteria</taxon>
        <taxon>Pseudomonadati</taxon>
        <taxon>Bacteroidota</taxon>
        <taxon>Sphingobacteriia</taxon>
        <taxon>Sphingobacteriales</taxon>
        <taxon>Sphingobacteriaceae</taxon>
        <taxon>Mucilaginibacter</taxon>
    </lineage>
</organism>
<protein>
    <recommendedName>
        <fullName evidence="3">Nucleotidyltransferase</fullName>
    </recommendedName>
</protein>